<accession>A0ABP1FKA7</accession>
<evidence type="ECO:0000313" key="9">
    <source>
        <dbReference type="Proteomes" id="UP001497392"/>
    </source>
</evidence>
<evidence type="ECO:0000256" key="3">
    <source>
        <dbReference type="ARBA" id="ARBA00023136"/>
    </source>
</evidence>
<reference evidence="8 9" key="1">
    <citation type="submission" date="2024-06" db="EMBL/GenBank/DDBJ databases">
        <authorList>
            <person name="Kraege A."/>
            <person name="Thomma B."/>
        </authorList>
    </citation>
    <scope>NUCLEOTIDE SEQUENCE [LARGE SCALE GENOMIC DNA]</scope>
</reference>
<dbReference type="InterPro" id="IPR002013">
    <property type="entry name" value="SAC_dom"/>
</dbReference>
<sequence>MEAGTPELSEPESQVGHRKFYLYSTAQRYYLVARSKDRSAWSILKFNRDPELPTCLDVVEDPVTYTERECASLLTQIGAGNKAHGGLTFEVTGCYLLLVTKKRLHGSICAIELSKDFLWSYTWPLWRTVQANMSQQEQTDSAFNSMFVWNEFLTRHLRSALGNDKWVTPLIHGFWQRRSLAVLGQALTVTLIARRSRHFAGTRYRKRGVNDAGRVANEVEIEQVVDAGFDWRTGFPLLASLVQMRGSIPLYWVQDTASVSPINPKPAIQLQQYDPHYSATRLHFQDLADRYGKPLIVFNLVKGAEKRPRESILQSEFANAVSYINKGAAEEDSVEYIPWDFKYFAKLRGNQILEDMQPVIRKALNAMGMFVCPPSSPCPEANRNTVSSWEPAVRKQHGVLRTNCIDCLDRTNVAQFAAGLSALGRQLVGLGLAAQPDLDPRSSAASHLMSMYESMGNTLARQYGGSSAHASVFKHQRGDWQAATRMRDRLISLRRAINNGWYDDEKQGAINLFLGHFQPRLGQSDLWDLDSDHYLHSGLGRRSLLPSIPETIMSTTPTEATAVRNVLVSTISPEAAEQPGSGTPVSPTLEAALSRASPTQAKPIVRSAAAAPAAAEADAGADMQFPMSLQADARVAEGLTGAQHEEKEPTTPLSPFAAHSAADAHPLESAASTKGSLKPPLAGLIGRAASMKRLGSARPSSEAEEGKAGDAALRRQDIPGKPGSMLTQHGSGSMPAAGSHLESRPSSLDLGLLPPREMQIDVAPEQQPAASSLASVASVHKLAELAQPKAATEPATSNIQCSRSSTLALASVAASSPSLSAFENAPSMAASEPAAAYDSASGDVPVGEAAASKAAPSEQGAEEAAQAPDQALASPPSKVSGLTKYRAPTAPLQRSKLESFDRKIGRATNSLKEVRLQEAQPSRSYLPSWISKPLQRSRQPSYDSEISTSALPTPNLDNTIHGSLHGANNFGDKRWQSTGQPQPARRAPTPPSLRVLGSSDRWLGREELPVHEGVQRALSSPLSTSYNGSASPPVRANSAGIEDSFWSEPEPVAAMPRRSSFPALNISSLWKALPSSGQRPVQRAQSLGQPVALSRPASASLAEDIPARARLLGAAPARGQSRGETLGLQSHLLPYWQAGVDPTEAWHAYEKHIRVVYANLLEAAETQLHDSAGDQLRDAYTALTSPALTISLEGFAQGPGSSWRHANGLVGAKTFGEKELQRLAFDELTGAA</sequence>
<dbReference type="Proteomes" id="UP001497392">
    <property type="component" value="Unassembled WGS sequence"/>
</dbReference>
<comment type="subunit">
    <text evidence="5">Component of the PI(3,5)P2 regulatory complex at least composed of ATG18, SAC/FIG4, FAB1 and VAC14.</text>
</comment>
<comment type="caution">
    <text evidence="8">The sequence shown here is derived from an EMBL/GenBank/DDBJ whole genome shotgun (WGS) entry which is preliminary data.</text>
</comment>
<evidence type="ECO:0000256" key="4">
    <source>
        <dbReference type="ARBA" id="ARBA00023337"/>
    </source>
</evidence>
<name>A0ABP1FKA7_9CHLO</name>
<dbReference type="PANTHER" id="PTHR45738:SF5">
    <property type="entry name" value="POLYPHOSPHOINOSITIDE PHOSPHATASE"/>
    <property type="match status" value="1"/>
</dbReference>
<dbReference type="PROSITE" id="PS50275">
    <property type="entry name" value="SAC"/>
    <property type="match status" value="1"/>
</dbReference>
<evidence type="ECO:0000256" key="6">
    <source>
        <dbReference type="SAM" id="MobiDB-lite"/>
    </source>
</evidence>
<feature type="region of interest" description="Disordered" evidence="6">
    <location>
        <begin position="692"/>
        <end position="752"/>
    </location>
</feature>
<comment type="subcellular location">
    <subcellularLocation>
        <location evidence="1">Vacuole membrane</location>
        <topology evidence="1">Peripheral membrane protein</topology>
    </subcellularLocation>
</comment>
<feature type="compositionally biased region" description="Basic and acidic residues" evidence="6">
    <location>
        <begin position="704"/>
        <end position="718"/>
    </location>
</feature>
<keyword evidence="9" id="KW-1185">Reference proteome</keyword>
<evidence type="ECO:0000313" key="8">
    <source>
        <dbReference type="EMBL" id="CAL5218518.1"/>
    </source>
</evidence>
<dbReference type="Pfam" id="PF02383">
    <property type="entry name" value="Syja_N"/>
    <property type="match status" value="1"/>
</dbReference>
<feature type="region of interest" description="Disordered" evidence="6">
    <location>
        <begin position="847"/>
        <end position="887"/>
    </location>
</feature>
<feature type="region of interest" description="Disordered" evidence="6">
    <location>
        <begin position="640"/>
        <end position="679"/>
    </location>
</feature>
<evidence type="ECO:0000256" key="1">
    <source>
        <dbReference type="ARBA" id="ARBA00004148"/>
    </source>
</evidence>
<keyword evidence="3" id="KW-0472">Membrane</keyword>
<dbReference type="EMBL" id="CAXHTA020000001">
    <property type="protein sequence ID" value="CAL5218518.1"/>
    <property type="molecule type" value="Genomic_DNA"/>
</dbReference>
<evidence type="ECO:0000256" key="2">
    <source>
        <dbReference type="ARBA" id="ARBA00022801"/>
    </source>
</evidence>
<keyword evidence="2" id="KW-0378">Hydrolase</keyword>
<evidence type="ECO:0000256" key="5">
    <source>
        <dbReference type="ARBA" id="ARBA00023464"/>
    </source>
</evidence>
<comment type="catalytic activity">
    <reaction evidence="4">
        <text>a 1,2-diacyl-sn-glycero-3-phospho-(1D-myo-inositol-3,5-bisphosphate) + H2O = a 1,2-diacyl-sn-glycero-3-phospho-(1D-myo-inositol-3-phosphate) + phosphate</text>
        <dbReference type="Rhea" id="RHEA:32955"/>
        <dbReference type="ChEBI" id="CHEBI:15377"/>
        <dbReference type="ChEBI" id="CHEBI:43474"/>
        <dbReference type="ChEBI" id="CHEBI:57923"/>
        <dbReference type="ChEBI" id="CHEBI:58088"/>
    </reaction>
</comment>
<dbReference type="InterPro" id="IPR043573">
    <property type="entry name" value="Fig4-like"/>
</dbReference>
<feature type="region of interest" description="Disordered" evidence="6">
    <location>
        <begin position="930"/>
        <end position="995"/>
    </location>
</feature>
<evidence type="ECO:0000259" key="7">
    <source>
        <dbReference type="PROSITE" id="PS50275"/>
    </source>
</evidence>
<feature type="domain" description="SAC" evidence="7">
    <location>
        <begin position="108"/>
        <end position="465"/>
    </location>
</feature>
<proteinExistence type="predicted"/>
<feature type="compositionally biased region" description="Polar residues" evidence="6">
    <location>
        <begin position="934"/>
        <end position="961"/>
    </location>
</feature>
<gene>
    <name evidence="8" type="primary">g205</name>
    <name evidence="8" type="ORF">VP750_LOCUS177</name>
</gene>
<organism evidence="8 9">
    <name type="scientific">Coccomyxa viridis</name>
    <dbReference type="NCBI Taxonomy" id="1274662"/>
    <lineage>
        <taxon>Eukaryota</taxon>
        <taxon>Viridiplantae</taxon>
        <taxon>Chlorophyta</taxon>
        <taxon>core chlorophytes</taxon>
        <taxon>Trebouxiophyceae</taxon>
        <taxon>Trebouxiophyceae incertae sedis</taxon>
        <taxon>Coccomyxaceae</taxon>
        <taxon>Coccomyxa</taxon>
    </lineage>
</organism>
<protein>
    <submittedName>
        <fullName evidence="8">G205 protein</fullName>
    </submittedName>
</protein>
<dbReference type="PANTHER" id="PTHR45738">
    <property type="entry name" value="POLYPHOSPHOINOSITIDE PHOSPHATASE"/>
    <property type="match status" value="1"/>
</dbReference>